<evidence type="ECO:0000313" key="3">
    <source>
        <dbReference type="Proteomes" id="UP000027586"/>
    </source>
</evidence>
<dbReference type="AlphaFoldDB" id="A0A068RYH2"/>
<protein>
    <submittedName>
        <fullName evidence="2">Uncharacterized protein</fullName>
    </submittedName>
</protein>
<comment type="caution">
    <text evidence="2">The sequence shown here is derived from an EMBL/GenBank/DDBJ whole genome shotgun (WGS) entry which is preliminary data.</text>
</comment>
<evidence type="ECO:0000256" key="1">
    <source>
        <dbReference type="SAM" id="MobiDB-lite"/>
    </source>
</evidence>
<accession>A0A068RYH2</accession>
<feature type="compositionally biased region" description="Low complexity" evidence="1">
    <location>
        <begin position="76"/>
        <end position="101"/>
    </location>
</feature>
<sequence length="137" mass="15210">MLTKHMKHDHASNGKRPSVQWRPFIEERRLVQQQQQQLRQQRCTCAECFYGVMHSPTTWQQQAAVAGSSPPPAPPSLIVESPSSSSVDDLPPTSPGLLPSPYYPSQPGVVLPSLSSFIDVKDQPENRRDSGISLYSL</sequence>
<dbReference type="EMBL" id="CBTN010000024">
    <property type="protein sequence ID" value="CDH54662.1"/>
    <property type="molecule type" value="Genomic_DNA"/>
</dbReference>
<keyword evidence="3" id="KW-1185">Reference proteome</keyword>
<dbReference type="Proteomes" id="UP000027586">
    <property type="component" value="Unassembled WGS sequence"/>
</dbReference>
<feature type="region of interest" description="Disordered" evidence="1">
    <location>
        <begin position="61"/>
        <end position="101"/>
    </location>
</feature>
<dbReference type="STRING" id="1263082.A0A068RYH2"/>
<proteinExistence type="predicted"/>
<name>A0A068RYH2_9FUNG</name>
<organism evidence="2 3">
    <name type="scientific">Lichtheimia corymbifera JMRC:FSU:9682</name>
    <dbReference type="NCBI Taxonomy" id="1263082"/>
    <lineage>
        <taxon>Eukaryota</taxon>
        <taxon>Fungi</taxon>
        <taxon>Fungi incertae sedis</taxon>
        <taxon>Mucoromycota</taxon>
        <taxon>Mucoromycotina</taxon>
        <taxon>Mucoromycetes</taxon>
        <taxon>Mucorales</taxon>
        <taxon>Lichtheimiaceae</taxon>
        <taxon>Lichtheimia</taxon>
    </lineage>
</organism>
<reference evidence="2" key="1">
    <citation type="submission" date="2013-08" db="EMBL/GenBank/DDBJ databases">
        <title>Gene expansion shapes genome architecture in the human pathogen Lichtheimia corymbifera: an evolutionary genomics analysis in the ancient terrestrial Mucorales (Mucoromycotina).</title>
        <authorList>
            <person name="Schwartze V.U."/>
            <person name="Winter S."/>
            <person name="Shelest E."/>
            <person name="Marcet-Houben M."/>
            <person name="Horn F."/>
            <person name="Wehner S."/>
            <person name="Hoffmann K."/>
            <person name="Riege K."/>
            <person name="Sammeth M."/>
            <person name="Nowrousian M."/>
            <person name="Valiante V."/>
            <person name="Linde J."/>
            <person name="Jacobsen I.D."/>
            <person name="Marz M."/>
            <person name="Brakhage A.A."/>
            <person name="Gabaldon T."/>
            <person name="Bocker S."/>
            <person name="Voigt K."/>
        </authorList>
    </citation>
    <scope>NUCLEOTIDE SEQUENCE [LARGE SCALE GENOMIC DNA]</scope>
    <source>
        <strain evidence="2">FSU 9682</strain>
    </source>
</reference>
<gene>
    <name evidence="2" type="ORF">LCOR_05886.1</name>
</gene>
<feature type="region of interest" description="Disordered" evidence="1">
    <location>
        <begin position="1"/>
        <end position="20"/>
    </location>
</feature>
<dbReference type="VEuPathDB" id="FungiDB:LCOR_05886.1"/>
<evidence type="ECO:0000313" key="2">
    <source>
        <dbReference type="EMBL" id="CDH54662.1"/>
    </source>
</evidence>